<keyword evidence="4" id="KW-1185">Reference proteome</keyword>
<dbReference type="InterPro" id="IPR051010">
    <property type="entry name" value="BCAA_transport"/>
</dbReference>
<dbReference type="PANTHER" id="PTHR30483:SF6">
    <property type="entry name" value="PERIPLASMIC BINDING PROTEIN OF ABC TRANSPORTER FOR NATURAL AMINO ACIDS"/>
    <property type="match status" value="1"/>
</dbReference>
<accession>A0A2N3PUR7</accession>
<dbReference type="PANTHER" id="PTHR30483">
    <property type="entry name" value="LEUCINE-SPECIFIC-BINDING PROTEIN"/>
    <property type="match status" value="1"/>
</dbReference>
<protein>
    <submittedName>
        <fullName evidence="3">Branched-chain amino acid ABC transporter substrate-binding protein</fullName>
    </submittedName>
</protein>
<evidence type="ECO:0000256" key="1">
    <source>
        <dbReference type="ARBA" id="ARBA00022970"/>
    </source>
</evidence>
<comment type="caution">
    <text evidence="3">The sequence shown here is derived from an EMBL/GenBank/DDBJ whole genome shotgun (WGS) entry which is preliminary data.</text>
</comment>
<dbReference type="AlphaFoldDB" id="A0A2N3PUR7"/>
<sequence>MIKRNISSFGRGNNPGIVAGLKDPWHRTIGRRHSVIGKVCARAILLFAMTCLIGHAAGAETLQPVNAAYLGRSPDPATDPAGLGFDGASQAIDDDNTTGQFVGQRFLLKDARLPADGDLPAAFRALTGEGQRLILVDLPAKDLRDLADLPEAKGVTLFNVRATDDELRGADCRPNILHTAPSRAMLADALIEYLIAKKWPNIFLVVGPTDADRAYAAAIKQSIAKFRARLAAEKAWTFDPGAKRSDSGHYAVAAQVAEFTQGVSYDILIVADEDAQFGDYLSYATSLPRPVAGTQGLVPAAWSRPHDEWGASQLQNRFRHRFNRPMEARDYAAWLAVRAVGEGATRTASTEPERIAAYVRGDQFQLPGYKGEPLSFRPWDGQMRQAILLSDSHVLVSVSPQTGFLHPTTGLDTLGQDRPESRCHAR</sequence>
<proteinExistence type="predicted"/>
<dbReference type="SUPFAM" id="SSF53822">
    <property type="entry name" value="Periplasmic binding protein-like I"/>
    <property type="match status" value="1"/>
</dbReference>
<keyword evidence="1" id="KW-0029">Amino-acid transport</keyword>
<dbReference type="InterPro" id="IPR022478">
    <property type="entry name" value="ABC_transptr_sub-bd_PQQ"/>
</dbReference>
<organism evidence="3 4">
    <name type="scientific">Telmatospirillum siberiense</name>
    <dbReference type="NCBI Taxonomy" id="382514"/>
    <lineage>
        <taxon>Bacteria</taxon>
        <taxon>Pseudomonadati</taxon>
        <taxon>Pseudomonadota</taxon>
        <taxon>Alphaproteobacteria</taxon>
        <taxon>Rhodospirillales</taxon>
        <taxon>Rhodospirillaceae</taxon>
        <taxon>Telmatospirillum</taxon>
    </lineage>
</organism>
<evidence type="ECO:0000313" key="3">
    <source>
        <dbReference type="EMBL" id="PKU24146.1"/>
    </source>
</evidence>
<dbReference type="CDD" id="cd06268">
    <property type="entry name" value="PBP1_ABC_transporter_LIVBP-like"/>
    <property type="match status" value="1"/>
</dbReference>
<dbReference type="EMBL" id="PIUM01000013">
    <property type="protein sequence ID" value="PKU24146.1"/>
    <property type="molecule type" value="Genomic_DNA"/>
</dbReference>
<reference evidence="4" key="1">
    <citation type="submission" date="2017-12" db="EMBL/GenBank/DDBJ databases">
        <title>Draft genome sequence of Telmatospirillum siberiense 26-4b1T, an acidotolerant peatland alphaproteobacterium potentially involved in sulfur cycling.</title>
        <authorList>
            <person name="Hausmann B."/>
            <person name="Pjevac P."/>
            <person name="Schreck K."/>
            <person name="Herbold C.W."/>
            <person name="Daims H."/>
            <person name="Wagner M."/>
            <person name="Pester M."/>
            <person name="Loy A."/>
        </authorList>
    </citation>
    <scope>NUCLEOTIDE SEQUENCE [LARGE SCALE GENOMIC DNA]</scope>
    <source>
        <strain evidence="4">26-4b1</strain>
    </source>
</reference>
<feature type="region of interest" description="Disordered" evidence="2">
    <location>
        <begin position="407"/>
        <end position="426"/>
    </location>
</feature>
<evidence type="ECO:0000313" key="4">
    <source>
        <dbReference type="Proteomes" id="UP000233293"/>
    </source>
</evidence>
<dbReference type="Gene3D" id="3.40.50.2300">
    <property type="match status" value="3"/>
</dbReference>
<name>A0A2N3PUR7_9PROT</name>
<dbReference type="InterPro" id="IPR028082">
    <property type="entry name" value="Peripla_BP_I"/>
</dbReference>
<dbReference type="GO" id="GO:0006865">
    <property type="term" value="P:amino acid transport"/>
    <property type="evidence" value="ECO:0007669"/>
    <property type="project" value="UniProtKB-KW"/>
</dbReference>
<dbReference type="Proteomes" id="UP000233293">
    <property type="component" value="Unassembled WGS sequence"/>
</dbReference>
<evidence type="ECO:0000256" key="2">
    <source>
        <dbReference type="SAM" id="MobiDB-lite"/>
    </source>
</evidence>
<keyword evidence="1" id="KW-0813">Transport</keyword>
<gene>
    <name evidence="3" type="ORF">CWS72_12460</name>
</gene>
<dbReference type="NCBIfam" id="TIGR03863">
    <property type="entry name" value="PQQ_ABC_bind"/>
    <property type="match status" value="1"/>
</dbReference>
<feature type="compositionally biased region" description="Basic and acidic residues" evidence="2">
    <location>
        <begin position="415"/>
        <end position="426"/>
    </location>
</feature>